<evidence type="ECO:0000313" key="3">
    <source>
        <dbReference type="JaponicusDB" id="SJAG_01347"/>
    </source>
</evidence>
<feature type="compositionally biased region" description="Low complexity" evidence="1">
    <location>
        <begin position="49"/>
        <end position="61"/>
    </location>
</feature>
<reference evidence="2 4" key="1">
    <citation type="journal article" date="2011" name="Science">
        <title>Comparative functional genomics of the fission yeasts.</title>
        <authorList>
            <person name="Rhind N."/>
            <person name="Chen Z."/>
            <person name="Yassour M."/>
            <person name="Thompson D.A."/>
            <person name="Haas B.J."/>
            <person name="Habib N."/>
            <person name="Wapinski I."/>
            <person name="Roy S."/>
            <person name="Lin M.F."/>
            <person name="Heiman D.I."/>
            <person name="Young S.K."/>
            <person name="Furuya K."/>
            <person name="Guo Y."/>
            <person name="Pidoux A."/>
            <person name="Chen H.M."/>
            <person name="Robbertse B."/>
            <person name="Goldberg J.M."/>
            <person name="Aoki K."/>
            <person name="Bayne E.H."/>
            <person name="Berlin A.M."/>
            <person name="Desjardins C.A."/>
            <person name="Dobbs E."/>
            <person name="Dukaj L."/>
            <person name="Fan L."/>
            <person name="FitzGerald M.G."/>
            <person name="French C."/>
            <person name="Gujja S."/>
            <person name="Hansen K."/>
            <person name="Keifenheim D."/>
            <person name="Levin J.Z."/>
            <person name="Mosher R.A."/>
            <person name="Mueller C.A."/>
            <person name="Pfiffner J."/>
            <person name="Priest M."/>
            <person name="Russ C."/>
            <person name="Smialowska A."/>
            <person name="Swoboda P."/>
            <person name="Sykes S.M."/>
            <person name="Vaughn M."/>
            <person name="Vengrova S."/>
            <person name="Yoder R."/>
            <person name="Zeng Q."/>
            <person name="Allshire R."/>
            <person name="Baulcombe D."/>
            <person name="Birren B.W."/>
            <person name="Brown W."/>
            <person name="Ekwall K."/>
            <person name="Kellis M."/>
            <person name="Leatherwood J."/>
            <person name="Levin H."/>
            <person name="Margalit H."/>
            <person name="Martienssen R."/>
            <person name="Nieduszynski C.A."/>
            <person name="Spatafora J.W."/>
            <person name="Friedman N."/>
            <person name="Dalgaard J.Z."/>
            <person name="Baumann P."/>
            <person name="Niki H."/>
            <person name="Regev A."/>
            <person name="Nusbaum C."/>
        </authorList>
    </citation>
    <scope>NUCLEOTIDE SEQUENCE [LARGE SCALE GENOMIC DNA]</scope>
    <source>
        <strain evidence="4">yFS275 / FY16936</strain>
    </source>
</reference>
<dbReference type="GeneID" id="7052429"/>
<dbReference type="PANTHER" id="PTHR28096:SF1">
    <property type="entry name" value="PROTEIN FAF1"/>
    <property type="match status" value="1"/>
</dbReference>
<keyword evidence="4" id="KW-1185">Reference proteome</keyword>
<organism evidence="2 4">
    <name type="scientific">Schizosaccharomyces japonicus (strain yFS275 / FY16936)</name>
    <name type="common">Fission yeast</name>
    <dbReference type="NCBI Taxonomy" id="402676"/>
    <lineage>
        <taxon>Eukaryota</taxon>
        <taxon>Fungi</taxon>
        <taxon>Dikarya</taxon>
        <taxon>Ascomycota</taxon>
        <taxon>Taphrinomycotina</taxon>
        <taxon>Schizosaccharomycetes</taxon>
        <taxon>Schizosaccharomycetales</taxon>
        <taxon>Schizosaccharomycetaceae</taxon>
        <taxon>Schizosaccharomyces</taxon>
    </lineage>
</organism>
<dbReference type="Proteomes" id="UP000001744">
    <property type="component" value="Unassembled WGS sequence"/>
</dbReference>
<dbReference type="JaponicusDB" id="SJAG_01347">
    <property type="gene designation" value="faf1"/>
</dbReference>
<dbReference type="OrthoDB" id="5556956at2759"/>
<dbReference type="Pfam" id="PF15375">
    <property type="entry name" value="FSAF1"/>
    <property type="match status" value="1"/>
</dbReference>
<evidence type="ECO:0000313" key="4">
    <source>
        <dbReference type="Proteomes" id="UP000001744"/>
    </source>
</evidence>
<feature type="region of interest" description="Disordered" evidence="1">
    <location>
        <begin position="211"/>
        <end position="255"/>
    </location>
</feature>
<proteinExistence type="predicted"/>
<feature type="region of interest" description="Disordered" evidence="1">
    <location>
        <begin position="17"/>
        <end position="68"/>
    </location>
</feature>
<sequence length="255" mass="27907">MAEDALAALQKHFEQQFGATTDVLGPLPSRKTERVEGDEENADGVEEVPSSPSSVSSHTSPPSSPGILRVSAVEQERTTIVQPGKKSFLKKMPKLLVEEELVSERKRKLSAAAEGSAQEVEQDSLEAENLKNDVALQKLLRESHLLHEAASRSGTVSLEAQGKARHKATMQHIAMLGGQTKDQKMPMAARKGMHAKRQRIKKLVAAEARESGTVLAREKKSKPSKRLQGFQPKSFTPGKMRGGTLRIPKHMLPKD</sequence>
<dbReference type="AlphaFoldDB" id="B6K0F3"/>
<gene>
    <name evidence="3" type="primary">faf1</name>
    <name evidence="2" type="ORF">SJAG_01347</name>
</gene>
<evidence type="ECO:0000256" key="1">
    <source>
        <dbReference type="SAM" id="MobiDB-lite"/>
    </source>
</evidence>
<protein>
    <submittedName>
        <fullName evidence="2">rRNA processing protein Faf1</fullName>
    </submittedName>
</protein>
<dbReference type="EMBL" id="KE651168">
    <property type="protein sequence ID" value="EEB06303.1"/>
    <property type="molecule type" value="Genomic_DNA"/>
</dbReference>
<dbReference type="HOGENOM" id="CLU_1090531_0_0_1"/>
<dbReference type="eggNOG" id="ENOG502QVP1">
    <property type="taxonomic scope" value="Eukaryota"/>
</dbReference>
<dbReference type="InterPro" id="IPR027973">
    <property type="entry name" value="FSAF1-like"/>
</dbReference>
<accession>B6K0F3</accession>
<dbReference type="InterPro" id="IPR053030">
    <property type="entry name" value="Ribosomal_biogenesis_FAF1-like"/>
</dbReference>
<dbReference type="RefSeq" id="XP_002172596.1">
    <property type="nucleotide sequence ID" value="XM_002172560.1"/>
</dbReference>
<feature type="compositionally biased region" description="Acidic residues" evidence="1">
    <location>
        <begin position="36"/>
        <end position="46"/>
    </location>
</feature>
<dbReference type="PANTHER" id="PTHR28096">
    <property type="entry name" value="PROTEIN FAF1"/>
    <property type="match status" value="1"/>
</dbReference>
<name>B6K0F3_SCHJY</name>
<dbReference type="VEuPathDB" id="FungiDB:SJAG_01347"/>
<dbReference type="STRING" id="402676.B6K0F3"/>
<dbReference type="OMA" id="EKEQKMP"/>
<evidence type="ECO:0000313" key="2">
    <source>
        <dbReference type="EMBL" id="EEB06303.1"/>
    </source>
</evidence>